<gene>
    <name evidence="1" type="ORF">E4L98_06340</name>
</gene>
<reference evidence="1 2" key="1">
    <citation type="submission" date="2019-03" db="EMBL/GenBank/DDBJ databases">
        <title>Draft Genome Sequence of Duganella callidus sp. nov., a Novel Duganella Species Isolated from Cultivated Soil.</title>
        <authorList>
            <person name="Raths R."/>
            <person name="Peta V."/>
            <person name="Bucking H."/>
        </authorList>
    </citation>
    <scope>NUCLEOTIDE SEQUENCE [LARGE SCALE GENOMIC DNA]</scope>
    <source>
        <strain evidence="1 2">DN04</strain>
    </source>
</reference>
<protein>
    <submittedName>
        <fullName evidence="1">Uncharacterized protein</fullName>
    </submittedName>
</protein>
<dbReference type="AlphaFoldDB" id="A0A4Y9ST38"/>
<accession>A0A4Y9ST38</accession>
<proteinExistence type="predicted"/>
<dbReference type="EMBL" id="SPVG01000063">
    <property type="protein sequence ID" value="TFW27813.1"/>
    <property type="molecule type" value="Genomic_DNA"/>
</dbReference>
<name>A0A4Y9ST38_9BURK</name>
<evidence type="ECO:0000313" key="2">
    <source>
        <dbReference type="Proteomes" id="UP000297729"/>
    </source>
</evidence>
<organism evidence="1 2">
    <name type="scientific">Duganella callida</name>
    <dbReference type="NCBI Taxonomy" id="2561932"/>
    <lineage>
        <taxon>Bacteria</taxon>
        <taxon>Pseudomonadati</taxon>
        <taxon>Pseudomonadota</taxon>
        <taxon>Betaproteobacteria</taxon>
        <taxon>Burkholderiales</taxon>
        <taxon>Oxalobacteraceae</taxon>
        <taxon>Telluria group</taxon>
        <taxon>Duganella</taxon>
    </lineage>
</organism>
<dbReference type="RefSeq" id="WP_135200724.1">
    <property type="nucleotide sequence ID" value="NZ_SPVG01000063.1"/>
</dbReference>
<comment type="caution">
    <text evidence="1">The sequence shown here is derived from an EMBL/GenBank/DDBJ whole genome shotgun (WGS) entry which is preliminary data.</text>
</comment>
<keyword evidence="2" id="KW-1185">Reference proteome</keyword>
<dbReference type="Proteomes" id="UP000297729">
    <property type="component" value="Unassembled WGS sequence"/>
</dbReference>
<evidence type="ECO:0000313" key="1">
    <source>
        <dbReference type="EMBL" id="TFW27813.1"/>
    </source>
</evidence>
<dbReference type="OrthoDB" id="825277at2"/>
<sequence>MNYVDAGYVFEDVYEMARARRGEKVTINWIPATSEELFGFSPRVRKCVLAYRAGLHRHLERHRIDSVALLEFRTEVYVAQNFRMYVRSYVLDDRNKEHIVFVHS</sequence>